<comment type="caution">
    <text evidence="1">The sequence shown here is derived from an EMBL/GenBank/DDBJ whole genome shotgun (WGS) entry which is preliminary data.</text>
</comment>
<dbReference type="EMBL" id="LAZR01054611">
    <property type="protein sequence ID" value="KKK78186.1"/>
    <property type="molecule type" value="Genomic_DNA"/>
</dbReference>
<feature type="non-terminal residue" evidence="1">
    <location>
        <position position="1"/>
    </location>
</feature>
<evidence type="ECO:0000313" key="1">
    <source>
        <dbReference type="EMBL" id="KKK78186.1"/>
    </source>
</evidence>
<accession>A0A0F9B0T7</accession>
<reference evidence="1" key="1">
    <citation type="journal article" date="2015" name="Nature">
        <title>Complex archaea that bridge the gap between prokaryotes and eukaryotes.</title>
        <authorList>
            <person name="Spang A."/>
            <person name="Saw J.H."/>
            <person name="Jorgensen S.L."/>
            <person name="Zaremba-Niedzwiedzka K."/>
            <person name="Martijn J."/>
            <person name="Lind A.E."/>
            <person name="van Eijk R."/>
            <person name="Schleper C."/>
            <person name="Guy L."/>
            <person name="Ettema T.J."/>
        </authorList>
    </citation>
    <scope>NUCLEOTIDE SEQUENCE</scope>
</reference>
<dbReference type="AlphaFoldDB" id="A0A0F9B0T7"/>
<proteinExistence type="predicted"/>
<name>A0A0F9B0T7_9ZZZZ</name>
<protein>
    <submittedName>
        <fullName evidence="1">Uncharacterized protein</fullName>
    </submittedName>
</protein>
<organism evidence="1">
    <name type="scientific">marine sediment metagenome</name>
    <dbReference type="NCBI Taxonomy" id="412755"/>
    <lineage>
        <taxon>unclassified sequences</taxon>
        <taxon>metagenomes</taxon>
        <taxon>ecological metagenomes</taxon>
    </lineage>
</organism>
<gene>
    <name evidence="1" type="ORF">LCGC14_2846110</name>
</gene>
<sequence>VFVFGEYSGRVCLAFLNKGHDAMSCDFLPTEANVPHYQGDGFDVLDNGWDMLIAHPDCTRLCNSGVRWLHERNLWTNMEAAAIVFKRLLNWPGIPRKCIENPIPHKYALKIIGRKYDQIIQPWQFGCPETKATCLWLENLSKLKPTNIVSGREGRIWKMPPSKNRPKLRSLICQGHADAMAAQWG</sequence>